<dbReference type="EMBL" id="PYBJ01000017">
    <property type="protein sequence ID" value="PSM40795.1"/>
    <property type="molecule type" value="Genomic_DNA"/>
</dbReference>
<keyword evidence="3" id="KW-1185">Reference proteome</keyword>
<accession>A0A2P8Q3K2</accession>
<feature type="chain" id="PRO_5015194508" evidence="1">
    <location>
        <begin position="32"/>
        <end position="150"/>
    </location>
</feature>
<sequence length="150" mass="15627">MTTARRTAGSLAVAAALIAASAVLATAPASANGEAVAAPAGAELAADWDNNVYLYYSGSSNSSWSKYGTAVNDFAGHTFAAGGEGHGQNVKNNVNRAWNNDPSFRARIFYNENQNASGDAPYDDIWPGESRALNSGVQNNNASLGWYYAG</sequence>
<protein>
    <submittedName>
        <fullName evidence="2">Uncharacterized protein</fullName>
    </submittedName>
</protein>
<keyword evidence="1" id="KW-0732">Signal</keyword>
<proteinExistence type="predicted"/>
<evidence type="ECO:0000256" key="1">
    <source>
        <dbReference type="SAM" id="SignalP"/>
    </source>
</evidence>
<gene>
    <name evidence="2" type="ORF">C6Y14_25300</name>
</gene>
<comment type="caution">
    <text evidence="2">The sequence shown here is derived from an EMBL/GenBank/DDBJ whole genome shotgun (WGS) entry which is preliminary data.</text>
</comment>
<dbReference type="AlphaFoldDB" id="A0A2P8Q3K2"/>
<dbReference type="RefSeq" id="WP_107019116.1">
    <property type="nucleotide sequence ID" value="NZ_KZ679047.1"/>
</dbReference>
<evidence type="ECO:0000313" key="2">
    <source>
        <dbReference type="EMBL" id="PSM40795.1"/>
    </source>
</evidence>
<dbReference type="Proteomes" id="UP000240429">
    <property type="component" value="Unassembled WGS sequence"/>
</dbReference>
<feature type="signal peptide" evidence="1">
    <location>
        <begin position="1"/>
        <end position="31"/>
    </location>
</feature>
<reference evidence="2 3" key="1">
    <citation type="submission" date="2018-03" db="EMBL/GenBank/DDBJ databases">
        <title>Streptomyces dioscori sp. nov., a novel endophytic actinobacterium isolated from bulbil of Dioscorea bulbifera L.</title>
        <authorList>
            <person name="Zhikuan W."/>
        </authorList>
    </citation>
    <scope>NUCLEOTIDE SEQUENCE [LARGE SCALE GENOMIC DNA]</scope>
    <source>
        <strain evidence="2 3">A217</strain>
    </source>
</reference>
<evidence type="ECO:0000313" key="3">
    <source>
        <dbReference type="Proteomes" id="UP000240429"/>
    </source>
</evidence>
<name>A0A2P8Q3K2_9ACTN</name>
<dbReference type="OrthoDB" id="4241562at2"/>
<organism evidence="2 3">
    <name type="scientific">Streptomyces dioscori</name>
    <dbReference type="NCBI Taxonomy" id="2109333"/>
    <lineage>
        <taxon>Bacteria</taxon>
        <taxon>Bacillati</taxon>
        <taxon>Actinomycetota</taxon>
        <taxon>Actinomycetes</taxon>
        <taxon>Kitasatosporales</taxon>
        <taxon>Streptomycetaceae</taxon>
        <taxon>Streptomyces</taxon>
        <taxon>Streptomyces aurantiacus group</taxon>
    </lineage>
</organism>